<accession>A0A9D1VSX5</accession>
<protein>
    <submittedName>
        <fullName evidence="2">Uncharacterized protein</fullName>
    </submittedName>
</protein>
<reference evidence="2" key="1">
    <citation type="journal article" date="2021" name="PeerJ">
        <title>Extensive microbial diversity within the chicken gut microbiome revealed by metagenomics and culture.</title>
        <authorList>
            <person name="Gilroy R."/>
            <person name="Ravi A."/>
            <person name="Getino M."/>
            <person name="Pursley I."/>
            <person name="Horton D.L."/>
            <person name="Alikhan N.F."/>
            <person name="Baker D."/>
            <person name="Gharbi K."/>
            <person name="Hall N."/>
            <person name="Watson M."/>
            <person name="Adriaenssens E.M."/>
            <person name="Foster-Nyarko E."/>
            <person name="Jarju S."/>
            <person name="Secka A."/>
            <person name="Antonio M."/>
            <person name="Oren A."/>
            <person name="Chaudhuri R.R."/>
            <person name="La Ragione R."/>
            <person name="Hildebrand F."/>
            <person name="Pallen M.J."/>
        </authorList>
    </citation>
    <scope>NUCLEOTIDE SEQUENCE</scope>
    <source>
        <strain evidence="2">26628</strain>
    </source>
</reference>
<keyword evidence="1" id="KW-0472">Membrane</keyword>
<organism evidence="2 3">
    <name type="scientific">Candidatus Borkfalkia faecigallinarum</name>
    <dbReference type="NCBI Taxonomy" id="2838509"/>
    <lineage>
        <taxon>Bacteria</taxon>
        <taxon>Bacillati</taxon>
        <taxon>Bacillota</taxon>
        <taxon>Clostridia</taxon>
        <taxon>Christensenellales</taxon>
        <taxon>Christensenellaceae</taxon>
        <taxon>Candidatus Borkfalkia</taxon>
    </lineage>
</organism>
<keyword evidence="1" id="KW-0812">Transmembrane</keyword>
<dbReference type="EMBL" id="DXFD01000015">
    <property type="protein sequence ID" value="HIX46264.1"/>
    <property type="molecule type" value="Genomic_DNA"/>
</dbReference>
<sequence>MQKDMKRYYQKYRRRSDMALFLVLGGILAAVGVFGACSVEPVGLGAAVAAAGVLLAVLPQFAVFARCGFRGKDFVYRRAGLPRRIPAGEIGAAVLCIYDEYRRWKGFTPVTFAGQNGPLPLPALVLLRRREGVEEELDICDTRSNTCAVFRKDVIASAPLDFDLLRELYESDFAGSFYISEYIHELYKPGFEQLFGGDGRVVVYDRIPKAVKERLQK</sequence>
<evidence type="ECO:0000256" key="1">
    <source>
        <dbReference type="SAM" id="Phobius"/>
    </source>
</evidence>
<feature type="transmembrane region" description="Helical" evidence="1">
    <location>
        <begin position="45"/>
        <end position="69"/>
    </location>
</feature>
<evidence type="ECO:0000313" key="3">
    <source>
        <dbReference type="Proteomes" id="UP000824249"/>
    </source>
</evidence>
<comment type="caution">
    <text evidence="2">The sequence shown here is derived from an EMBL/GenBank/DDBJ whole genome shotgun (WGS) entry which is preliminary data.</text>
</comment>
<gene>
    <name evidence="2" type="ORF">H9737_01060</name>
</gene>
<keyword evidence="1" id="KW-1133">Transmembrane helix</keyword>
<reference evidence="2" key="2">
    <citation type="submission" date="2021-04" db="EMBL/GenBank/DDBJ databases">
        <authorList>
            <person name="Gilroy R."/>
        </authorList>
    </citation>
    <scope>NUCLEOTIDE SEQUENCE</scope>
    <source>
        <strain evidence="2">26628</strain>
    </source>
</reference>
<evidence type="ECO:0000313" key="2">
    <source>
        <dbReference type="EMBL" id="HIX46264.1"/>
    </source>
</evidence>
<dbReference type="Proteomes" id="UP000824249">
    <property type="component" value="Unassembled WGS sequence"/>
</dbReference>
<dbReference type="AlphaFoldDB" id="A0A9D1VSX5"/>
<name>A0A9D1VSX5_9FIRM</name>
<proteinExistence type="predicted"/>